<reference evidence="4 5" key="1">
    <citation type="journal article" date="2008" name="Nature">
        <title>The Trichoplax genome and the nature of placozoans.</title>
        <authorList>
            <person name="Srivastava M."/>
            <person name="Begovic E."/>
            <person name="Chapman J."/>
            <person name="Putnam N.H."/>
            <person name="Hellsten U."/>
            <person name="Kawashima T."/>
            <person name="Kuo A."/>
            <person name="Mitros T."/>
            <person name="Salamov A."/>
            <person name="Carpenter M.L."/>
            <person name="Signorovitch A.Y."/>
            <person name="Moreno M.A."/>
            <person name="Kamm K."/>
            <person name="Grimwood J."/>
            <person name="Schmutz J."/>
            <person name="Shapiro H."/>
            <person name="Grigoriev I.V."/>
            <person name="Buss L.W."/>
            <person name="Schierwater B."/>
            <person name="Dellaporta S.L."/>
            <person name="Rokhsar D.S."/>
        </authorList>
    </citation>
    <scope>NUCLEOTIDE SEQUENCE [LARGE SCALE GENOMIC DNA]</scope>
    <source>
        <strain evidence="4 5">Grell-BS-1999</strain>
    </source>
</reference>
<accession>B3RVX1</accession>
<dbReference type="STRING" id="10228.B3RVX1"/>
<feature type="repeat" description="ANK" evidence="3">
    <location>
        <begin position="100"/>
        <end position="122"/>
    </location>
</feature>
<gene>
    <name evidence="4" type="ORF">TRIADDRAFT_6735</name>
</gene>
<dbReference type="PANTHER" id="PTHR24198:SF165">
    <property type="entry name" value="ANKYRIN REPEAT-CONTAINING PROTEIN-RELATED"/>
    <property type="match status" value="1"/>
</dbReference>
<feature type="repeat" description="ANK" evidence="3">
    <location>
        <begin position="64"/>
        <end position="86"/>
    </location>
</feature>
<protein>
    <submittedName>
        <fullName evidence="4">Uncharacterized protein</fullName>
    </submittedName>
</protein>
<organism evidence="4 5">
    <name type="scientific">Trichoplax adhaerens</name>
    <name type="common">Trichoplax reptans</name>
    <dbReference type="NCBI Taxonomy" id="10228"/>
    <lineage>
        <taxon>Eukaryota</taxon>
        <taxon>Metazoa</taxon>
        <taxon>Placozoa</taxon>
        <taxon>Uniplacotomia</taxon>
        <taxon>Trichoplacea</taxon>
        <taxon>Trichoplacidae</taxon>
        <taxon>Trichoplax</taxon>
    </lineage>
</organism>
<dbReference type="Pfam" id="PF00023">
    <property type="entry name" value="Ank"/>
    <property type="match status" value="1"/>
</dbReference>
<dbReference type="CTD" id="6753319"/>
<dbReference type="HOGENOM" id="CLU_000134_18_9_1"/>
<dbReference type="eggNOG" id="KOG0508">
    <property type="taxonomic scope" value="Eukaryota"/>
</dbReference>
<dbReference type="SUPFAM" id="SSF48403">
    <property type="entry name" value="Ankyrin repeat"/>
    <property type="match status" value="1"/>
</dbReference>
<dbReference type="OrthoDB" id="25942at2759"/>
<dbReference type="PROSITE" id="PS50088">
    <property type="entry name" value="ANK_REPEAT"/>
    <property type="match status" value="2"/>
</dbReference>
<dbReference type="KEGG" id="tad:TRIADDRAFT_6735"/>
<evidence type="ECO:0000256" key="3">
    <source>
        <dbReference type="PROSITE-ProRule" id="PRU00023"/>
    </source>
</evidence>
<feature type="non-terminal residue" evidence="4">
    <location>
        <position position="1"/>
    </location>
</feature>
<dbReference type="PANTHER" id="PTHR24198">
    <property type="entry name" value="ANKYRIN REPEAT AND PROTEIN KINASE DOMAIN-CONTAINING PROTEIN"/>
    <property type="match status" value="1"/>
</dbReference>
<dbReference type="EMBL" id="DS985244">
    <property type="protein sequence ID" value="EDV26073.1"/>
    <property type="molecule type" value="Genomic_DNA"/>
</dbReference>
<dbReference type="RefSeq" id="XP_002112106.1">
    <property type="nucleotide sequence ID" value="XM_002112070.1"/>
</dbReference>
<name>B3RVX1_TRIAD</name>
<dbReference type="Proteomes" id="UP000009022">
    <property type="component" value="Unassembled WGS sequence"/>
</dbReference>
<dbReference type="SMART" id="SM00248">
    <property type="entry name" value="ANK"/>
    <property type="match status" value="3"/>
</dbReference>
<keyword evidence="5" id="KW-1185">Reference proteome</keyword>
<evidence type="ECO:0000313" key="4">
    <source>
        <dbReference type="EMBL" id="EDV26073.1"/>
    </source>
</evidence>
<dbReference type="GeneID" id="6753319"/>
<evidence type="ECO:0000313" key="5">
    <source>
        <dbReference type="Proteomes" id="UP000009022"/>
    </source>
</evidence>
<dbReference type="Pfam" id="PF12796">
    <property type="entry name" value="Ank_2"/>
    <property type="match status" value="1"/>
</dbReference>
<sequence length="128" mass="13758">AAERGNSAVVYSLLKTVANVNDTDGKKNTPLLLAAARGRTKVVQVIINYKNSHPNIDLAMNNLNGDTALHVACENGHAAIVQLLLSCSDFIRDINAQNVKGDTALHLAARNGNRDIVQEILKIDTLDC</sequence>
<proteinExistence type="predicted"/>
<dbReference type="InParanoid" id="B3RVX1"/>
<feature type="non-terminal residue" evidence="4">
    <location>
        <position position="128"/>
    </location>
</feature>
<dbReference type="PhylomeDB" id="B3RVX1"/>
<dbReference type="AlphaFoldDB" id="B3RVX1"/>
<keyword evidence="1" id="KW-0677">Repeat</keyword>
<evidence type="ECO:0000256" key="1">
    <source>
        <dbReference type="ARBA" id="ARBA00022737"/>
    </source>
</evidence>
<dbReference type="InterPro" id="IPR002110">
    <property type="entry name" value="Ankyrin_rpt"/>
</dbReference>
<keyword evidence="2 3" id="KW-0040">ANK repeat</keyword>
<dbReference type="PROSITE" id="PS50297">
    <property type="entry name" value="ANK_REP_REGION"/>
    <property type="match status" value="2"/>
</dbReference>
<dbReference type="Gene3D" id="1.25.40.20">
    <property type="entry name" value="Ankyrin repeat-containing domain"/>
    <property type="match status" value="2"/>
</dbReference>
<evidence type="ECO:0000256" key="2">
    <source>
        <dbReference type="ARBA" id="ARBA00023043"/>
    </source>
</evidence>
<dbReference type="InterPro" id="IPR036770">
    <property type="entry name" value="Ankyrin_rpt-contain_sf"/>
</dbReference>
<dbReference type="OMA" id="RSACHNS"/>